<keyword evidence="11" id="KW-1185">Reference proteome</keyword>
<dbReference type="EMBL" id="BSUM01000001">
    <property type="protein sequence ID" value="GMA31745.1"/>
    <property type="molecule type" value="Genomic_DNA"/>
</dbReference>
<dbReference type="Gene3D" id="3.40.50.300">
    <property type="entry name" value="P-loop containing nucleotide triphosphate hydrolases"/>
    <property type="match status" value="1"/>
</dbReference>
<feature type="region of interest" description="Disordered" evidence="8">
    <location>
        <begin position="332"/>
        <end position="357"/>
    </location>
</feature>
<name>A0AA37XFJ7_9MICO</name>
<dbReference type="AlphaFoldDB" id="A0AA37XFJ7"/>
<keyword evidence="2" id="KW-0547">Nucleotide-binding</keyword>
<comment type="cofactor">
    <cofactor evidence="1">
        <name>[4Fe-4S] cluster</name>
        <dbReference type="ChEBI" id="CHEBI:49883"/>
    </cofactor>
</comment>
<dbReference type="RefSeq" id="WP_348525545.1">
    <property type="nucleotide sequence ID" value="NZ_BSUM01000001.1"/>
</dbReference>
<dbReference type="EC" id="5.6.2.3" evidence="6"/>
<reference evidence="10" key="2">
    <citation type="submission" date="2023-02" db="EMBL/GenBank/DDBJ databases">
        <authorList>
            <person name="Sun Q."/>
            <person name="Mori K."/>
        </authorList>
    </citation>
    <scope>NUCLEOTIDE SEQUENCE</scope>
    <source>
        <strain evidence="10">NBRC 112290</strain>
    </source>
</reference>
<evidence type="ECO:0000313" key="10">
    <source>
        <dbReference type="EMBL" id="GMA31745.1"/>
    </source>
</evidence>
<evidence type="ECO:0000256" key="3">
    <source>
        <dbReference type="ARBA" id="ARBA00022801"/>
    </source>
</evidence>
<dbReference type="GO" id="GO:0016787">
    <property type="term" value="F:hydrolase activity"/>
    <property type="evidence" value="ECO:0007669"/>
    <property type="project" value="UniProtKB-KW"/>
</dbReference>
<evidence type="ECO:0000256" key="4">
    <source>
        <dbReference type="ARBA" id="ARBA00022840"/>
    </source>
</evidence>
<comment type="catalytic activity">
    <reaction evidence="7">
        <text>ATP + H2O = ADP + phosphate + H(+)</text>
        <dbReference type="Rhea" id="RHEA:13065"/>
        <dbReference type="ChEBI" id="CHEBI:15377"/>
        <dbReference type="ChEBI" id="CHEBI:15378"/>
        <dbReference type="ChEBI" id="CHEBI:30616"/>
        <dbReference type="ChEBI" id="CHEBI:43474"/>
        <dbReference type="ChEBI" id="CHEBI:456216"/>
        <dbReference type="EC" id="5.6.2.3"/>
    </reaction>
</comment>
<dbReference type="InterPro" id="IPR027417">
    <property type="entry name" value="P-loop_NTPase"/>
</dbReference>
<reference evidence="10" key="1">
    <citation type="journal article" date="2014" name="Int. J. Syst. Evol. Microbiol.">
        <title>Complete genome sequence of Corynebacterium casei LMG S-19264T (=DSM 44701T), isolated from a smear-ripened cheese.</title>
        <authorList>
            <consortium name="US DOE Joint Genome Institute (JGI-PGF)"/>
            <person name="Walter F."/>
            <person name="Albersmeier A."/>
            <person name="Kalinowski J."/>
            <person name="Ruckert C."/>
        </authorList>
    </citation>
    <scope>NUCLEOTIDE SEQUENCE</scope>
    <source>
        <strain evidence="10">NBRC 112290</strain>
    </source>
</reference>
<accession>A0AA37XFJ7</accession>
<evidence type="ECO:0000256" key="8">
    <source>
        <dbReference type="SAM" id="MobiDB-lite"/>
    </source>
</evidence>
<dbReference type="InterPro" id="IPR011545">
    <property type="entry name" value="DEAD/DEAH_box_helicase_dom"/>
</dbReference>
<dbReference type="InterPro" id="IPR014013">
    <property type="entry name" value="Helic_SF1/SF2_ATP-bd_DinG/Rad3"/>
</dbReference>
<keyword evidence="4" id="KW-0067">ATP-binding</keyword>
<feature type="domain" description="Helicase ATP-binding" evidence="9">
    <location>
        <begin position="15"/>
        <end position="299"/>
    </location>
</feature>
<evidence type="ECO:0000256" key="5">
    <source>
        <dbReference type="ARBA" id="ARBA00038058"/>
    </source>
</evidence>
<keyword evidence="3" id="KW-0378">Hydrolase</keyword>
<evidence type="ECO:0000256" key="6">
    <source>
        <dbReference type="ARBA" id="ARBA00044969"/>
    </source>
</evidence>
<dbReference type="GO" id="GO:0043139">
    <property type="term" value="F:5'-3' DNA helicase activity"/>
    <property type="evidence" value="ECO:0007669"/>
    <property type="project" value="UniProtKB-EC"/>
</dbReference>
<dbReference type="GO" id="GO:0005524">
    <property type="term" value="F:ATP binding"/>
    <property type="evidence" value="ECO:0007669"/>
    <property type="project" value="UniProtKB-KW"/>
</dbReference>
<dbReference type="Pfam" id="PF00270">
    <property type="entry name" value="DEAD"/>
    <property type="match status" value="1"/>
</dbReference>
<dbReference type="SMART" id="SM00487">
    <property type="entry name" value="DEXDc"/>
    <property type="match status" value="1"/>
</dbReference>
<comment type="caution">
    <text evidence="10">The sequence shown here is derived from an EMBL/GenBank/DDBJ whole genome shotgun (WGS) entry which is preliminary data.</text>
</comment>
<dbReference type="Proteomes" id="UP001157161">
    <property type="component" value="Unassembled WGS sequence"/>
</dbReference>
<evidence type="ECO:0000256" key="2">
    <source>
        <dbReference type="ARBA" id="ARBA00022741"/>
    </source>
</evidence>
<evidence type="ECO:0000259" key="9">
    <source>
        <dbReference type="PROSITE" id="PS51193"/>
    </source>
</evidence>
<dbReference type="SUPFAM" id="SSF52540">
    <property type="entry name" value="P-loop containing nucleoside triphosphate hydrolases"/>
    <property type="match status" value="1"/>
</dbReference>
<organism evidence="10 11">
    <name type="scientific">Litorihabitans aurantiacus</name>
    <dbReference type="NCBI Taxonomy" id="1930061"/>
    <lineage>
        <taxon>Bacteria</taxon>
        <taxon>Bacillati</taxon>
        <taxon>Actinomycetota</taxon>
        <taxon>Actinomycetes</taxon>
        <taxon>Micrococcales</taxon>
        <taxon>Beutenbergiaceae</taxon>
        <taxon>Litorihabitans</taxon>
    </lineage>
</organism>
<feature type="compositionally biased region" description="Low complexity" evidence="8">
    <location>
        <begin position="332"/>
        <end position="349"/>
    </location>
</feature>
<comment type="similarity">
    <text evidence="5">Belongs to the helicase family. DinG subfamily.</text>
</comment>
<dbReference type="InterPro" id="IPR045028">
    <property type="entry name" value="DinG/Rad3-like"/>
</dbReference>
<dbReference type="PROSITE" id="PS51193">
    <property type="entry name" value="HELICASE_ATP_BIND_2"/>
    <property type="match status" value="1"/>
</dbReference>
<dbReference type="PANTHER" id="PTHR11472">
    <property type="entry name" value="DNA REPAIR DEAD HELICASE RAD3/XP-D SUBFAMILY MEMBER"/>
    <property type="match status" value="1"/>
</dbReference>
<dbReference type="PANTHER" id="PTHR11472:SF34">
    <property type="entry name" value="REGULATOR OF TELOMERE ELONGATION HELICASE 1"/>
    <property type="match status" value="1"/>
</dbReference>
<dbReference type="GO" id="GO:0003676">
    <property type="term" value="F:nucleic acid binding"/>
    <property type="evidence" value="ECO:0007669"/>
    <property type="project" value="InterPro"/>
</dbReference>
<evidence type="ECO:0000256" key="7">
    <source>
        <dbReference type="ARBA" id="ARBA00048954"/>
    </source>
</evidence>
<evidence type="ECO:0000256" key="1">
    <source>
        <dbReference type="ARBA" id="ARBA00001966"/>
    </source>
</evidence>
<evidence type="ECO:0000313" key="11">
    <source>
        <dbReference type="Proteomes" id="UP001157161"/>
    </source>
</evidence>
<sequence length="357" mass="37487">MADSGVALDLDDALDLVVAARGGQRRKGQHAMANAVEEALAGRTPLLVEAGTGTGKSYAYLVPAVLRAVTHGERVIVSTATLALQRQILSTDLPAVADALAPRLPREPDVALLKGWHNYACRHKVSGGYPEEAGALFDLEPPAEHPATDADEGLGAQVLRVREWVADTESGDRDELVPGVSDRAWRQVSVTKMDCLGTRCPLLSECFPERARTAAKEADVVVTNHAMLGIAATGSPGVLPEHHALVVDEAHELTSRSRSAATAELSGPSIDRIARMVRRNAGVVVESLEQCASQLAAAIIAVPPGRLPHGPTEQLTQVVTMLAAACREALTATKPSGGSGGPASSRATAVSRWCARR</sequence>
<dbReference type="InterPro" id="IPR014001">
    <property type="entry name" value="Helicase_ATP-bd"/>
</dbReference>
<proteinExistence type="inferred from homology"/>
<gene>
    <name evidence="10" type="ORF">GCM10025875_17370</name>
</gene>
<protein>
    <recommendedName>
        <fullName evidence="6">DNA 5'-3' helicase</fullName>
        <ecNumber evidence="6">5.6.2.3</ecNumber>
    </recommendedName>
</protein>